<organism evidence="3 4">
    <name type="scientific">Algoriphagus boritolerans DSM 17298 = JCM 18970</name>
    <dbReference type="NCBI Taxonomy" id="1120964"/>
    <lineage>
        <taxon>Bacteria</taxon>
        <taxon>Pseudomonadati</taxon>
        <taxon>Bacteroidota</taxon>
        <taxon>Cytophagia</taxon>
        <taxon>Cytophagales</taxon>
        <taxon>Cyclobacteriaceae</taxon>
        <taxon>Algoriphagus</taxon>
    </lineage>
</organism>
<gene>
    <name evidence="3" type="ORF">SAMN03080598_01226</name>
</gene>
<dbReference type="AlphaFoldDB" id="A0A1H5UF29"/>
<dbReference type="EMBL" id="FNVR01000004">
    <property type="protein sequence ID" value="SEF73589.1"/>
    <property type="molecule type" value="Genomic_DNA"/>
</dbReference>
<dbReference type="Pfam" id="PF14905">
    <property type="entry name" value="OMP_b-brl_3"/>
    <property type="match status" value="1"/>
</dbReference>
<dbReference type="STRING" id="1120964.GCA_001313265_06025"/>
<dbReference type="InterPro" id="IPR041700">
    <property type="entry name" value="OMP_b-brl_3"/>
</dbReference>
<dbReference type="Gene3D" id="2.60.40.1120">
    <property type="entry name" value="Carboxypeptidase-like, regulatory domain"/>
    <property type="match status" value="1"/>
</dbReference>
<protein>
    <submittedName>
        <fullName evidence="3">Outer membrane cobalamin receptor protein</fullName>
    </submittedName>
</protein>
<dbReference type="Proteomes" id="UP000236736">
    <property type="component" value="Unassembled WGS sequence"/>
</dbReference>
<keyword evidence="4" id="KW-1185">Reference proteome</keyword>
<keyword evidence="3" id="KW-0675">Receptor</keyword>
<proteinExistence type="predicted"/>
<dbReference type="InterPro" id="IPR008969">
    <property type="entry name" value="CarboxyPept-like_regulatory"/>
</dbReference>
<evidence type="ECO:0000313" key="4">
    <source>
        <dbReference type="Proteomes" id="UP000236736"/>
    </source>
</evidence>
<evidence type="ECO:0000259" key="2">
    <source>
        <dbReference type="Pfam" id="PF14905"/>
    </source>
</evidence>
<dbReference type="OrthoDB" id="1682379at2"/>
<feature type="domain" description="Outer membrane protein beta-barrel" evidence="2">
    <location>
        <begin position="425"/>
        <end position="896"/>
    </location>
</feature>
<dbReference type="SUPFAM" id="SSF56935">
    <property type="entry name" value="Porins"/>
    <property type="match status" value="1"/>
</dbReference>
<dbReference type="Pfam" id="PF13715">
    <property type="entry name" value="CarbopepD_reg_2"/>
    <property type="match status" value="1"/>
</dbReference>
<dbReference type="RefSeq" id="WP_103923890.1">
    <property type="nucleotide sequence ID" value="NZ_FNVR01000004.1"/>
</dbReference>
<dbReference type="SUPFAM" id="SSF49464">
    <property type="entry name" value="Carboxypeptidase regulatory domain-like"/>
    <property type="match status" value="1"/>
</dbReference>
<reference evidence="4" key="1">
    <citation type="submission" date="2016-10" db="EMBL/GenBank/DDBJ databases">
        <authorList>
            <person name="Varghese N."/>
            <person name="Submissions S."/>
        </authorList>
    </citation>
    <scope>NUCLEOTIDE SEQUENCE [LARGE SCALE GENOMIC DNA]</scope>
    <source>
        <strain evidence="4">DSM 17298</strain>
    </source>
</reference>
<name>A0A1H5UF29_9BACT</name>
<evidence type="ECO:0000256" key="1">
    <source>
        <dbReference type="SAM" id="SignalP"/>
    </source>
</evidence>
<evidence type="ECO:0000313" key="3">
    <source>
        <dbReference type="EMBL" id="SEF73589.1"/>
    </source>
</evidence>
<feature type="chain" id="PRO_5009286093" evidence="1">
    <location>
        <begin position="21"/>
        <end position="910"/>
    </location>
</feature>
<accession>A0A1H5UF29</accession>
<sequence>MKYALIFSFLFILSFTAVQAQSIRGQVQEKKEGFGFPGATVIVLVPKDSTVVSGSVSDQDGRFEIGQLNAGDYLFEVRYIGYQTISIPITIENRLVDLGIILLEETQTNLDEVVISGRRSLGSQKGDTTQFNADAFRTMKDASAQNLVEKMPSISMVDGVLQAQGENIVQILVDGKPFFGTDVKAALQNLPAEVIESIQIYDRLSDKAALSGFDDGEQEKTINIVTNPEHRKGQFGKMTGGYGSDDRYLLGMSLNAFNNNQRITVSGLSNNINAVDYSGEPNSLGNTRPQDGIIKTNSFGLNFSDSWGDKIEFTSSYQYRDRTNLGNSSLVRNYLLEDGAGQRYTEQNSNSRRNREHEFDLRFEYDLDSNNRILVRSDLSAETDLESSFFQGITSAGTELINQTNNTRIGDNTRFDFTNNVYYSRKFKKKGRSFTLGLYTGNHVDEDDGFRKAENIFYALEGDRAENLNQNIILNRTGTSWEVDFSYTEPLGQYGMVELEYEIGNRIDDSDQRTLNILEDEFGDIATFALDTALSNTFKSNNLLQEAEIGYQYNREKFKMQVEAEIQHISLNNDQQFPREEYLERSFTNILPSLRIDYLINSSRKLEFDYHNYTNTPSVGELQNAVDNSNPIQLRSGNPDLIQSFTYQFRIRYSSTNAETDHSFFGFIRSSFEENRISSSSLIADSPIDLGDGIILERGAQLTRPVNLDGYWDLRSYANYGMPVDWIKSNMNLNVAIEYTKRPGLINNEVNFVNSARLRGGINISSNISDRVDFNISTRSTYNLVDNSLRPNLNNNYFNQNTRISYNWIIWRGLVYRLEMSHQLNTGLAEGFDNSFLLVNMSLGKKVFKNERGEISLNIFDLFNQNANIRRNINELYIEDRQTNVLQRYAMLTFSYNLRHFSLGASRDDF</sequence>
<feature type="signal peptide" evidence="1">
    <location>
        <begin position="1"/>
        <end position="20"/>
    </location>
</feature>
<keyword evidence="1" id="KW-0732">Signal</keyword>